<protein>
    <submittedName>
        <fullName evidence="11">Lipoprotein-releasing ABC transporter permease subunit</fullName>
    </submittedName>
</protein>
<dbReference type="GO" id="GO:0042953">
    <property type="term" value="P:lipoprotein transport"/>
    <property type="evidence" value="ECO:0007669"/>
    <property type="project" value="InterPro"/>
</dbReference>
<feature type="transmembrane region" description="Helical" evidence="8">
    <location>
        <begin position="33"/>
        <end position="60"/>
    </location>
</feature>
<dbReference type="PANTHER" id="PTHR30489">
    <property type="entry name" value="LIPOPROTEIN-RELEASING SYSTEM TRANSMEMBRANE PROTEIN LOLE"/>
    <property type="match status" value="1"/>
</dbReference>
<feature type="transmembrane region" description="Helical" evidence="8">
    <location>
        <begin position="364"/>
        <end position="382"/>
    </location>
</feature>
<dbReference type="EMBL" id="JAODNV010000010">
    <property type="protein sequence ID" value="MCT8990661.1"/>
    <property type="molecule type" value="Genomic_DNA"/>
</dbReference>
<keyword evidence="4" id="KW-1003">Cell membrane</keyword>
<evidence type="ECO:0000256" key="5">
    <source>
        <dbReference type="ARBA" id="ARBA00022692"/>
    </source>
</evidence>
<evidence type="ECO:0000313" key="12">
    <source>
        <dbReference type="Proteomes" id="UP001149009"/>
    </source>
</evidence>
<feature type="transmembrane region" description="Helical" evidence="8">
    <location>
        <begin position="328"/>
        <end position="357"/>
    </location>
</feature>
<dbReference type="InterPro" id="IPR051447">
    <property type="entry name" value="Lipoprotein-release_system"/>
</dbReference>
<evidence type="ECO:0000256" key="2">
    <source>
        <dbReference type="ARBA" id="ARBA00005236"/>
    </source>
</evidence>
<sequence>MTETTGGNGGAPPFSHFERLVAWRYLRSRRKEAVVSVIASISFLGIMLGVATLIIVMAVMNGFRAELLTRILGVNGHIVVQPVDMPMNDYEDVSTRVARIPGVRLAAPLVEGQVLASGREGRGTGALIRGVRTDDLAEMRLVAQNIRQGSLVGFATGGGVAVGARMAQALGLALGDQVTLFSPEGDVTPFGTTPRVKAYPVSAIFEIGMSEYDSSIIYMPLEEAQLFLNAEGLAQYIEVFVDDPDNVDSFRPLVEEAAQRPVIITDWRQRNQTFFSALEVERNVMFMILTMIVLVAALNIISGMIMLVKDKGHDIAILRTMGATSGAIMRIFMMAGAAIGVAGTLAGFVLGTVLCLNVESIRQFFSWLSGTTIFNPEVYFLSQLPADMETGETVSVVLMALLLSFLATLFPAWRASRLDPVEALRYE</sequence>
<proteinExistence type="inferred from homology"/>
<feature type="transmembrane region" description="Helical" evidence="8">
    <location>
        <begin position="284"/>
        <end position="308"/>
    </location>
</feature>
<dbReference type="NCBIfam" id="TIGR02212">
    <property type="entry name" value="lolCE"/>
    <property type="match status" value="1"/>
</dbReference>
<dbReference type="InterPro" id="IPR003838">
    <property type="entry name" value="ABC3_permease_C"/>
</dbReference>
<dbReference type="Pfam" id="PF02687">
    <property type="entry name" value="FtsX"/>
    <property type="match status" value="1"/>
</dbReference>
<dbReference type="Pfam" id="PF12704">
    <property type="entry name" value="MacB_PCD"/>
    <property type="match status" value="1"/>
</dbReference>
<gene>
    <name evidence="11" type="ORF">NYR54_10205</name>
</gene>
<feature type="domain" description="ABC3 transporter permease C-terminal" evidence="9">
    <location>
        <begin position="287"/>
        <end position="420"/>
    </location>
</feature>
<keyword evidence="7 8" id="KW-0472">Membrane</keyword>
<dbReference type="InterPro" id="IPR011925">
    <property type="entry name" value="LolCE_TM"/>
</dbReference>
<feature type="transmembrane region" description="Helical" evidence="8">
    <location>
        <begin position="394"/>
        <end position="413"/>
    </location>
</feature>
<dbReference type="AlphaFoldDB" id="A0A9X2X9J5"/>
<evidence type="ECO:0000259" key="9">
    <source>
        <dbReference type="Pfam" id="PF02687"/>
    </source>
</evidence>
<dbReference type="Proteomes" id="UP001149009">
    <property type="component" value="Unassembled WGS sequence"/>
</dbReference>
<evidence type="ECO:0000259" key="10">
    <source>
        <dbReference type="Pfam" id="PF12704"/>
    </source>
</evidence>
<keyword evidence="12" id="KW-1185">Reference proteome</keyword>
<comment type="subcellular location">
    <subcellularLocation>
        <location evidence="1">Cell membrane</location>
        <topology evidence="1">Multi-pass membrane protein</topology>
    </subcellularLocation>
</comment>
<evidence type="ECO:0000313" key="11">
    <source>
        <dbReference type="EMBL" id="MCT8990661.1"/>
    </source>
</evidence>
<name>A0A9X2X9J5_9HYPH</name>
<accession>A0A9X2X9J5</accession>
<evidence type="ECO:0000256" key="8">
    <source>
        <dbReference type="SAM" id="Phobius"/>
    </source>
</evidence>
<keyword evidence="6 8" id="KW-1133">Transmembrane helix</keyword>
<dbReference type="InterPro" id="IPR025857">
    <property type="entry name" value="MacB_PCD"/>
</dbReference>
<keyword evidence="11" id="KW-0449">Lipoprotein</keyword>
<dbReference type="GO" id="GO:0098797">
    <property type="term" value="C:plasma membrane protein complex"/>
    <property type="evidence" value="ECO:0007669"/>
    <property type="project" value="TreeGrafter"/>
</dbReference>
<dbReference type="GO" id="GO:0044874">
    <property type="term" value="P:lipoprotein localization to outer membrane"/>
    <property type="evidence" value="ECO:0007669"/>
    <property type="project" value="TreeGrafter"/>
</dbReference>
<comment type="caution">
    <text evidence="11">The sequence shown here is derived from an EMBL/GenBank/DDBJ whole genome shotgun (WGS) entry which is preliminary data.</text>
</comment>
<evidence type="ECO:0000256" key="6">
    <source>
        <dbReference type="ARBA" id="ARBA00022989"/>
    </source>
</evidence>
<comment type="similarity">
    <text evidence="2">Belongs to the ABC-4 integral membrane protein family. LolC/E subfamily.</text>
</comment>
<evidence type="ECO:0000256" key="7">
    <source>
        <dbReference type="ARBA" id="ARBA00023136"/>
    </source>
</evidence>
<dbReference type="PANTHER" id="PTHR30489:SF0">
    <property type="entry name" value="LIPOPROTEIN-RELEASING SYSTEM TRANSMEMBRANE PROTEIN LOLE"/>
    <property type="match status" value="1"/>
</dbReference>
<keyword evidence="3" id="KW-0813">Transport</keyword>
<keyword evidence="5 8" id="KW-0812">Transmembrane</keyword>
<feature type="domain" description="MacB-like periplasmic core" evidence="10">
    <location>
        <begin position="41"/>
        <end position="254"/>
    </location>
</feature>
<evidence type="ECO:0000256" key="3">
    <source>
        <dbReference type="ARBA" id="ARBA00022448"/>
    </source>
</evidence>
<reference evidence="11" key="1">
    <citation type="submission" date="2022-08" db="EMBL/GenBank/DDBJ databases">
        <title>Chelativorans sichuanense sp. nov., a paraffin oil-degrading bacterium isolated from a mixture of oil-based drill cuttings and paddy soil.</title>
        <authorList>
            <person name="Yu J."/>
            <person name="Liu H."/>
            <person name="Chen Q."/>
        </authorList>
    </citation>
    <scope>NUCLEOTIDE SEQUENCE</scope>
    <source>
        <strain evidence="11">SCAU 2101</strain>
    </source>
</reference>
<evidence type="ECO:0000256" key="4">
    <source>
        <dbReference type="ARBA" id="ARBA00022475"/>
    </source>
</evidence>
<organism evidence="11 12">
    <name type="scientific">Chelativorans petroleitrophicus</name>
    <dbReference type="NCBI Taxonomy" id="2975484"/>
    <lineage>
        <taxon>Bacteria</taxon>
        <taxon>Pseudomonadati</taxon>
        <taxon>Pseudomonadota</taxon>
        <taxon>Alphaproteobacteria</taxon>
        <taxon>Hyphomicrobiales</taxon>
        <taxon>Phyllobacteriaceae</taxon>
        <taxon>Chelativorans</taxon>
    </lineage>
</organism>
<dbReference type="RefSeq" id="WP_261515539.1">
    <property type="nucleotide sequence ID" value="NZ_JAODNV010000010.1"/>
</dbReference>
<evidence type="ECO:0000256" key="1">
    <source>
        <dbReference type="ARBA" id="ARBA00004651"/>
    </source>
</evidence>